<dbReference type="Gene3D" id="3.20.20.450">
    <property type="entry name" value="EAL domain"/>
    <property type="match status" value="1"/>
</dbReference>
<dbReference type="PANTHER" id="PTHR44757">
    <property type="entry name" value="DIGUANYLATE CYCLASE DGCP"/>
    <property type="match status" value="1"/>
</dbReference>
<dbReference type="NCBIfam" id="TIGR00229">
    <property type="entry name" value="sensory_box"/>
    <property type="match status" value="1"/>
</dbReference>
<dbReference type="InterPro" id="IPR000014">
    <property type="entry name" value="PAS"/>
</dbReference>
<evidence type="ECO:0000313" key="5">
    <source>
        <dbReference type="Proteomes" id="UP000461443"/>
    </source>
</evidence>
<feature type="domain" description="PAS" evidence="1">
    <location>
        <begin position="4"/>
        <end position="55"/>
    </location>
</feature>
<gene>
    <name evidence="4" type="ORF">GRH90_05845</name>
</gene>
<dbReference type="Pfam" id="PF00990">
    <property type="entry name" value="GGDEF"/>
    <property type="match status" value="1"/>
</dbReference>
<feature type="domain" description="GGDEF" evidence="3">
    <location>
        <begin position="162"/>
        <end position="295"/>
    </location>
</feature>
<reference evidence="4 5" key="1">
    <citation type="submission" date="2019-12" db="EMBL/GenBank/DDBJ databases">
        <authorList>
            <person name="Lee S.D."/>
        </authorList>
    </citation>
    <scope>NUCLEOTIDE SEQUENCE [LARGE SCALE GENOMIC DNA]</scope>
    <source>
        <strain evidence="4 5">SAP-6</strain>
    </source>
</reference>
<keyword evidence="5" id="KW-1185">Reference proteome</keyword>
<name>A0A845SLY1_9GAMM</name>
<evidence type="ECO:0000313" key="4">
    <source>
        <dbReference type="EMBL" id="NDL62275.1"/>
    </source>
</evidence>
<dbReference type="PROSITE" id="PS50883">
    <property type="entry name" value="EAL"/>
    <property type="match status" value="1"/>
</dbReference>
<dbReference type="InterPro" id="IPR029787">
    <property type="entry name" value="Nucleotide_cyclase"/>
</dbReference>
<dbReference type="SMART" id="SM00267">
    <property type="entry name" value="GGDEF"/>
    <property type="match status" value="1"/>
</dbReference>
<dbReference type="NCBIfam" id="TIGR00254">
    <property type="entry name" value="GGDEF"/>
    <property type="match status" value="1"/>
</dbReference>
<dbReference type="Gene3D" id="3.30.450.20">
    <property type="entry name" value="PAS domain"/>
    <property type="match status" value="1"/>
</dbReference>
<dbReference type="CDD" id="cd00130">
    <property type="entry name" value="PAS"/>
    <property type="match status" value="1"/>
</dbReference>
<dbReference type="PANTHER" id="PTHR44757:SF2">
    <property type="entry name" value="BIOFILM ARCHITECTURE MAINTENANCE PROTEIN MBAA"/>
    <property type="match status" value="1"/>
</dbReference>
<dbReference type="InterPro" id="IPR001633">
    <property type="entry name" value="EAL_dom"/>
</dbReference>
<dbReference type="InterPro" id="IPR052155">
    <property type="entry name" value="Biofilm_reg_signaling"/>
</dbReference>
<protein>
    <submittedName>
        <fullName evidence="4">EAL domain-containing protein</fullName>
    </submittedName>
</protein>
<dbReference type="CDD" id="cd01949">
    <property type="entry name" value="GGDEF"/>
    <property type="match status" value="1"/>
</dbReference>
<feature type="domain" description="EAL" evidence="2">
    <location>
        <begin position="304"/>
        <end position="554"/>
    </location>
</feature>
<dbReference type="AlphaFoldDB" id="A0A845SLY1"/>
<proteinExistence type="predicted"/>
<dbReference type="Proteomes" id="UP000461443">
    <property type="component" value="Unassembled WGS sequence"/>
</dbReference>
<dbReference type="SUPFAM" id="SSF55785">
    <property type="entry name" value="PYP-like sensor domain (PAS domain)"/>
    <property type="match status" value="1"/>
</dbReference>
<dbReference type="InterPro" id="IPR000160">
    <property type="entry name" value="GGDEF_dom"/>
</dbReference>
<dbReference type="PROSITE" id="PS50887">
    <property type="entry name" value="GGDEF"/>
    <property type="match status" value="1"/>
</dbReference>
<dbReference type="SUPFAM" id="SSF55073">
    <property type="entry name" value="Nucleotide cyclase"/>
    <property type="match status" value="1"/>
</dbReference>
<evidence type="ECO:0000259" key="1">
    <source>
        <dbReference type="PROSITE" id="PS50112"/>
    </source>
</evidence>
<dbReference type="Pfam" id="PF00563">
    <property type="entry name" value="EAL"/>
    <property type="match status" value="1"/>
</dbReference>
<evidence type="ECO:0000259" key="2">
    <source>
        <dbReference type="PROSITE" id="PS50883"/>
    </source>
</evidence>
<dbReference type="RefSeq" id="WP_162364984.1">
    <property type="nucleotide sequence ID" value="NZ_WUBS01000003.1"/>
</dbReference>
<dbReference type="EMBL" id="WUBS01000003">
    <property type="protein sequence ID" value="NDL62275.1"/>
    <property type="molecule type" value="Genomic_DNA"/>
</dbReference>
<dbReference type="Pfam" id="PF08448">
    <property type="entry name" value="PAS_4"/>
    <property type="match status" value="1"/>
</dbReference>
<dbReference type="CDD" id="cd01948">
    <property type="entry name" value="EAL"/>
    <property type="match status" value="1"/>
</dbReference>
<dbReference type="SMART" id="SM00052">
    <property type="entry name" value="EAL"/>
    <property type="match status" value="1"/>
</dbReference>
<evidence type="ECO:0000259" key="3">
    <source>
        <dbReference type="PROSITE" id="PS50887"/>
    </source>
</evidence>
<dbReference type="InterPro" id="IPR043128">
    <property type="entry name" value="Rev_trsase/Diguanyl_cyclase"/>
</dbReference>
<dbReference type="InterPro" id="IPR035965">
    <property type="entry name" value="PAS-like_dom_sf"/>
</dbReference>
<comment type="caution">
    <text evidence="4">The sequence shown here is derived from an EMBL/GenBank/DDBJ whole genome shotgun (WGS) entry which is preliminary data.</text>
</comment>
<accession>A0A845SLY1</accession>
<dbReference type="SMART" id="SM00091">
    <property type="entry name" value="PAS"/>
    <property type="match status" value="1"/>
</dbReference>
<sequence>MFNNLEVCQAVLNALPDATFLKDGQQRVVFLNRQACELFGKTVEEMLGQTGLADLDDHSVEKITEGDRYVLETGESIEYEHQALNRDNVLISIMVRCSRLVFHEAPYVLVSLNDITSLRESEAQTRYLAYHDILTGLHNRTALYEQLNQVVVPGVGRHAGETGGLLLLMDLDGFKNINDTYGHQAGDFVLCEFARRLQGVAPKNSLVARMGGDEFSLLTDRPVAREEAESLCRQIVNLTQTPFTLTGASPFVTVSVGVTVITEAVITAGELLRKADAALYEAKRQGKNVHCFYSESLDASLSSKRRMEKALANALSSGRDITCAYQPLIRAADNQIIGVEALARWQDKELGEISPVQFVPLAEETGLIIPLGKLILRQACREMLRWGDLSLSVNVSPIQLRDGGFARMVLALLAEERFPPERLELELTETAIMNSDANSKHQLVLLREAGVRISLDDFGTGYSSLSLLKDIVVDSVKIDRSFVQFVTQLKDTAAIVTAVSHLGVKLNLQVIAEGVETREQQQFLVDAGCTQLQGFLFSKPLSEEKLEQLFADIERNKDLSSGPHLEIKD</sequence>
<dbReference type="PROSITE" id="PS50112">
    <property type="entry name" value="PAS"/>
    <property type="match status" value="1"/>
</dbReference>
<dbReference type="SUPFAM" id="SSF141868">
    <property type="entry name" value="EAL domain-like"/>
    <property type="match status" value="1"/>
</dbReference>
<reference evidence="4 5" key="2">
    <citation type="submission" date="2020-02" db="EMBL/GenBank/DDBJ databases">
        <title>The new genus of Enterobacteriales.</title>
        <authorList>
            <person name="Kim I.S."/>
        </authorList>
    </citation>
    <scope>NUCLEOTIDE SEQUENCE [LARGE SCALE GENOMIC DNA]</scope>
    <source>
        <strain evidence="4 5">SAP-6</strain>
    </source>
</reference>
<organism evidence="4 5">
    <name type="scientific">Acerihabitans arboris</name>
    <dbReference type="NCBI Taxonomy" id="2691583"/>
    <lineage>
        <taxon>Bacteria</taxon>
        <taxon>Pseudomonadati</taxon>
        <taxon>Pseudomonadota</taxon>
        <taxon>Gammaproteobacteria</taxon>
        <taxon>Enterobacterales</taxon>
        <taxon>Pectobacteriaceae</taxon>
        <taxon>Acerihabitans</taxon>
    </lineage>
</organism>
<dbReference type="InterPro" id="IPR013656">
    <property type="entry name" value="PAS_4"/>
</dbReference>
<dbReference type="Gene3D" id="3.30.70.270">
    <property type="match status" value="1"/>
</dbReference>
<dbReference type="InterPro" id="IPR035919">
    <property type="entry name" value="EAL_sf"/>
</dbReference>